<protein>
    <submittedName>
        <fullName evidence="5">DNA-binding transcriptional ArsR family regulator</fullName>
    </submittedName>
</protein>
<dbReference type="InterPro" id="IPR001845">
    <property type="entry name" value="HTH_ArsR_DNA-bd_dom"/>
</dbReference>
<sequence length="111" mass="11788">MKTFPLPQNCAASAEDVAQKLAALSHPARLAILRRLGGGRSCCCKEVVEHLDLAQSTVSQHLKILVEAGLVRYAPERQRSRYQIDPAALAAVSASVSALVESCCADEGADI</sequence>
<evidence type="ECO:0000313" key="6">
    <source>
        <dbReference type="Proteomes" id="UP000536262"/>
    </source>
</evidence>
<keyword evidence="1" id="KW-0805">Transcription regulation</keyword>
<dbReference type="SMART" id="SM00418">
    <property type="entry name" value="HTH_ARSR"/>
    <property type="match status" value="1"/>
</dbReference>
<evidence type="ECO:0000259" key="4">
    <source>
        <dbReference type="PROSITE" id="PS50987"/>
    </source>
</evidence>
<comment type="caution">
    <text evidence="5">The sequence shown here is derived from an EMBL/GenBank/DDBJ whole genome shotgun (WGS) entry which is preliminary data.</text>
</comment>
<proteinExistence type="predicted"/>
<gene>
    <name evidence="5" type="ORF">GGR00_001044</name>
</gene>
<dbReference type="Pfam" id="PF12840">
    <property type="entry name" value="HTH_20"/>
    <property type="match status" value="1"/>
</dbReference>
<evidence type="ECO:0000313" key="5">
    <source>
        <dbReference type="EMBL" id="MBB6353276.1"/>
    </source>
</evidence>
<organism evidence="5 6">
    <name type="scientific">Aminobacter aganoensis</name>
    <dbReference type="NCBI Taxonomy" id="83264"/>
    <lineage>
        <taxon>Bacteria</taxon>
        <taxon>Pseudomonadati</taxon>
        <taxon>Pseudomonadota</taxon>
        <taxon>Alphaproteobacteria</taxon>
        <taxon>Hyphomicrobiales</taxon>
        <taxon>Phyllobacteriaceae</taxon>
        <taxon>Aminobacter</taxon>
    </lineage>
</organism>
<name>A0A7X0F551_9HYPH</name>
<feature type="domain" description="HTH arsR-type" evidence="4">
    <location>
        <begin position="9"/>
        <end position="104"/>
    </location>
</feature>
<dbReference type="GO" id="GO:0003700">
    <property type="term" value="F:DNA-binding transcription factor activity"/>
    <property type="evidence" value="ECO:0007669"/>
    <property type="project" value="InterPro"/>
</dbReference>
<keyword evidence="2 5" id="KW-0238">DNA-binding</keyword>
<dbReference type="InterPro" id="IPR036390">
    <property type="entry name" value="WH_DNA-bd_sf"/>
</dbReference>
<dbReference type="InterPro" id="IPR051081">
    <property type="entry name" value="HTH_MetalResp_TranReg"/>
</dbReference>
<dbReference type="PANTHER" id="PTHR33154">
    <property type="entry name" value="TRANSCRIPTIONAL REGULATOR, ARSR FAMILY"/>
    <property type="match status" value="1"/>
</dbReference>
<dbReference type="Gene3D" id="1.10.10.10">
    <property type="entry name" value="Winged helix-like DNA-binding domain superfamily/Winged helix DNA-binding domain"/>
    <property type="match status" value="1"/>
</dbReference>
<dbReference type="PRINTS" id="PR00778">
    <property type="entry name" value="HTHARSR"/>
</dbReference>
<evidence type="ECO:0000256" key="1">
    <source>
        <dbReference type="ARBA" id="ARBA00023015"/>
    </source>
</evidence>
<dbReference type="AlphaFoldDB" id="A0A7X0F551"/>
<dbReference type="NCBIfam" id="NF033788">
    <property type="entry name" value="HTH_metalloreg"/>
    <property type="match status" value="1"/>
</dbReference>
<dbReference type="InterPro" id="IPR011991">
    <property type="entry name" value="ArsR-like_HTH"/>
</dbReference>
<dbReference type="Proteomes" id="UP000536262">
    <property type="component" value="Unassembled WGS sequence"/>
</dbReference>
<keyword evidence="6" id="KW-1185">Reference proteome</keyword>
<dbReference type="GO" id="GO:0003677">
    <property type="term" value="F:DNA binding"/>
    <property type="evidence" value="ECO:0007669"/>
    <property type="project" value="UniProtKB-KW"/>
</dbReference>
<evidence type="ECO:0000256" key="2">
    <source>
        <dbReference type="ARBA" id="ARBA00023125"/>
    </source>
</evidence>
<accession>A0A7X0F551</accession>
<dbReference type="RefSeq" id="WP_055978621.1">
    <property type="nucleotide sequence ID" value="NZ_BAABEG010000001.1"/>
</dbReference>
<dbReference type="EMBL" id="JACHOU010000002">
    <property type="protein sequence ID" value="MBB6353276.1"/>
    <property type="molecule type" value="Genomic_DNA"/>
</dbReference>
<dbReference type="SUPFAM" id="SSF46785">
    <property type="entry name" value="Winged helix' DNA-binding domain"/>
    <property type="match status" value="1"/>
</dbReference>
<dbReference type="InterPro" id="IPR036388">
    <property type="entry name" value="WH-like_DNA-bd_sf"/>
</dbReference>
<dbReference type="CDD" id="cd00090">
    <property type="entry name" value="HTH_ARSR"/>
    <property type="match status" value="1"/>
</dbReference>
<evidence type="ECO:0000256" key="3">
    <source>
        <dbReference type="ARBA" id="ARBA00023163"/>
    </source>
</evidence>
<dbReference type="PROSITE" id="PS50987">
    <property type="entry name" value="HTH_ARSR_2"/>
    <property type="match status" value="1"/>
</dbReference>
<keyword evidence="3" id="KW-0804">Transcription</keyword>
<dbReference type="PANTHER" id="PTHR33154:SF15">
    <property type="entry name" value="REGULATORY PROTEIN ARSR"/>
    <property type="match status" value="1"/>
</dbReference>
<reference evidence="5 6" key="1">
    <citation type="submission" date="2020-08" db="EMBL/GenBank/DDBJ databases">
        <title>Genomic Encyclopedia of Type Strains, Phase IV (KMG-IV): sequencing the most valuable type-strain genomes for metagenomic binning, comparative biology and taxonomic classification.</title>
        <authorList>
            <person name="Goeker M."/>
        </authorList>
    </citation>
    <scope>NUCLEOTIDE SEQUENCE [LARGE SCALE GENOMIC DNA]</scope>
    <source>
        <strain evidence="5 6">DSM 7051</strain>
    </source>
</reference>